<accession>A0AAN9BYG9</accession>
<dbReference type="CDD" id="cd17479">
    <property type="entry name" value="MFS_MFSD6L"/>
    <property type="match status" value="1"/>
</dbReference>
<feature type="transmembrane region" description="Helical" evidence="7">
    <location>
        <begin position="586"/>
        <end position="605"/>
    </location>
</feature>
<feature type="transmembrane region" description="Helical" evidence="7">
    <location>
        <begin position="418"/>
        <end position="437"/>
    </location>
</feature>
<dbReference type="PANTHER" id="PTHR16172:SF41">
    <property type="entry name" value="MAJOR FACILITATOR SUPERFAMILY DOMAIN-CONTAINING PROTEIN 6-LIKE"/>
    <property type="match status" value="1"/>
</dbReference>
<evidence type="ECO:0000256" key="6">
    <source>
        <dbReference type="SAM" id="MobiDB-lite"/>
    </source>
</evidence>
<keyword evidence="3 7" id="KW-0812">Transmembrane</keyword>
<comment type="caution">
    <text evidence="9">The sequence shown here is derived from an EMBL/GenBank/DDBJ whole genome shotgun (WGS) entry which is preliminary data.</text>
</comment>
<evidence type="ECO:0000256" key="3">
    <source>
        <dbReference type="ARBA" id="ARBA00022692"/>
    </source>
</evidence>
<feature type="transmembrane region" description="Helical" evidence="7">
    <location>
        <begin position="626"/>
        <end position="647"/>
    </location>
</feature>
<dbReference type="AlphaFoldDB" id="A0AAN9BYG9"/>
<evidence type="ECO:0000256" key="7">
    <source>
        <dbReference type="SAM" id="Phobius"/>
    </source>
</evidence>
<keyword evidence="5 7" id="KW-0472">Membrane</keyword>
<feature type="region of interest" description="Disordered" evidence="6">
    <location>
        <begin position="158"/>
        <end position="272"/>
    </location>
</feature>
<dbReference type="EMBL" id="JBAMIC010000002">
    <property type="protein sequence ID" value="KAK7113610.1"/>
    <property type="molecule type" value="Genomic_DNA"/>
</dbReference>
<dbReference type="Proteomes" id="UP001374579">
    <property type="component" value="Unassembled WGS sequence"/>
</dbReference>
<dbReference type="InterPro" id="IPR024989">
    <property type="entry name" value="MFS_assoc_dom"/>
</dbReference>
<dbReference type="SUPFAM" id="SSF103473">
    <property type="entry name" value="MFS general substrate transporter"/>
    <property type="match status" value="2"/>
</dbReference>
<keyword evidence="4 7" id="KW-1133">Transmembrane helix</keyword>
<evidence type="ECO:0000256" key="5">
    <source>
        <dbReference type="ARBA" id="ARBA00023136"/>
    </source>
</evidence>
<evidence type="ECO:0000256" key="2">
    <source>
        <dbReference type="ARBA" id="ARBA00005241"/>
    </source>
</evidence>
<proteinExistence type="inferred from homology"/>
<feature type="transmembrane region" description="Helical" evidence="7">
    <location>
        <begin position="498"/>
        <end position="518"/>
    </location>
</feature>
<feature type="transmembrane region" description="Helical" evidence="7">
    <location>
        <begin position="26"/>
        <end position="49"/>
    </location>
</feature>
<feature type="transmembrane region" description="Helical" evidence="7">
    <location>
        <begin position="530"/>
        <end position="549"/>
    </location>
</feature>
<protein>
    <recommendedName>
        <fullName evidence="8">Major facilitator superfamily associated domain-containing protein</fullName>
    </recommendedName>
</protein>
<feature type="transmembrane region" description="Helical" evidence="7">
    <location>
        <begin position="653"/>
        <end position="674"/>
    </location>
</feature>
<feature type="transmembrane region" description="Helical" evidence="7">
    <location>
        <begin position="561"/>
        <end position="580"/>
    </location>
</feature>
<dbReference type="PANTHER" id="PTHR16172">
    <property type="entry name" value="MAJOR FACILITATOR SUPERFAMILY DOMAIN-CONTAINING PROTEIN 6-LIKE"/>
    <property type="match status" value="1"/>
</dbReference>
<name>A0AAN9BYG9_9CAEN</name>
<dbReference type="InterPro" id="IPR036259">
    <property type="entry name" value="MFS_trans_sf"/>
</dbReference>
<dbReference type="InterPro" id="IPR051717">
    <property type="entry name" value="MFS_MFSD6"/>
</dbReference>
<feature type="domain" description="Major facilitator superfamily associated" evidence="8">
    <location>
        <begin position="24"/>
        <end position="653"/>
    </location>
</feature>
<evidence type="ECO:0000256" key="4">
    <source>
        <dbReference type="ARBA" id="ARBA00022989"/>
    </source>
</evidence>
<comment type="subcellular location">
    <subcellularLocation>
        <location evidence="1">Membrane</location>
        <topology evidence="1">Multi-pass membrane protein</topology>
    </subcellularLocation>
</comment>
<feature type="transmembrane region" description="Helical" evidence="7">
    <location>
        <begin position="449"/>
        <end position="470"/>
    </location>
</feature>
<feature type="transmembrane region" description="Helical" evidence="7">
    <location>
        <begin position="86"/>
        <end position="106"/>
    </location>
</feature>
<feature type="compositionally biased region" description="Low complexity" evidence="6">
    <location>
        <begin position="188"/>
        <end position="207"/>
    </location>
</feature>
<dbReference type="Gene3D" id="1.20.1250.20">
    <property type="entry name" value="MFS general substrate transporter like domains"/>
    <property type="match status" value="3"/>
</dbReference>
<dbReference type="Pfam" id="PF12832">
    <property type="entry name" value="MFS_1_like"/>
    <property type="match status" value="1"/>
</dbReference>
<feature type="transmembrane region" description="Helical" evidence="7">
    <location>
        <begin position="372"/>
        <end position="389"/>
    </location>
</feature>
<evidence type="ECO:0000313" key="10">
    <source>
        <dbReference type="Proteomes" id="UP001374579"/>
    </source>
</evidence>
<dbReference type="GO" id="GO:0016020">
    <property type="term" value="C:membrane"/>
    <property type="evidence" value="ECO:0007669"/>
    <property type="project" value="UniProtKB-SubCell"/>
</dbReference>
<organism evidence="9 10">
    <name type="scientific">Littorina saxatilis</name>
    <dbReference type="NCBI Taxonomy" id="31220"/>
    <lineage>
        <taxon>Eukaryota</taxon>
        <taxon>Metazoa</taxon>
        <taxon>Spiralia</taxon>
        <taxon>Lophotrochozoa</taxon>
        <taxon>Mollusca</taxon>
        <taxon>Gastropoda</taxon>
        <taxon>Caenogastropoda</taxon>
        <taxon>Littorinimorpha</taxon>
        <taxon>Littorinoidea</taxon>
        <taxon>Littorinidae</taxon>
        <taxon>Littorina</taxon>
    </lineage>
</organism>
<feature type="compositionally biased region" description="Basic and acidic residues" evidence="6">
    <location>
        <begin position="233"/>
        <end position="242"/>
    </location>
</feature>
<keyword evidence="10" id="KW-1185">Reference proteome</keyword>
<evidence type="ECO:0000313" key="9">
    <source>
        <dbReference type="EMBL" id="KAK7113610.1"/>
    </source>
</evidence>
<sequence>MRTPSTTTSMDRPVNLLRATTTCNTFYVFLSAAKAALLPFLTLFFRLIGLSALETGIVMAAKTLTGFVWAPLWARCAVAYNKRRVVLVFSLLMMGVMYMSFTAVYYKVGNLQSCQVGELDGHHDGNVTGSNASLAADATSHSASGPVAALQDLITPVHTSGHSSEKSGGVDTSSTAQPDRGPETTRHPAIIAPPATKTPKPGTSKPVTPEPVTPNSHTSDSAEAHNTPAEPAALEKEEHHGIDLQPAPPPDKSHQTSGNPTTPDAAHKPHSLSPVEIDKLEKHMIESTGYTFKDIQNLGLSAHQIFEGMKKNAPSMNLSEADIQQILDARSTARPPTIDRSHRVRRNLNMTFFNNLKDKVGVLAATLEEKKLLLFLVVLLIIIFGEFFSSPVEKIADDAWFDFLERIDDMEKYGRQRYWGSLTFALVPIVVAAVVDYTPCKMLFNMHHFLMHFYVFGVFMIFTLFLAFYFPMPPPVKQKYSSKVGKGLRAICCDGRGFLFVITLLVAGMVYASFNNFLFWRLQDLGGSEVVMGLCVAIGAFAETPMLIFSNKLVMKLGNGGVVSLALFALAMRVLFYGFLWTPWAVLPAELTNAFTHTAMWYAVLSYDEFNVGSAIDRSIRSILSSIYFGLGFSLGSFLSGLVYHVYGASVLFWGASVVSGAWCLLYSLIQLCLPKKERVKYIKLLRNEEDESSDGEDDWLEMALKDQ</sequence>
<reference evidence="9 10" key="1">
    <citation type="submission" date="2024-02" db="EMBL/GenBank/DDBJ databases">
        <title>Chromosome-scale genome assembly of the rough periwinkle Littorina saxatilis.</title>
        <authorList>
            <person name="De Jode A."/>
            <person name="Faria R."/>
            <person name="Formenti G."/>
            <person name="Sims Y."/>
            <person name="Smith T.P."/>
            <person name="Tracey A."/>
            <person name="Wood J.M.D."/>
            <person name="Zagrodzka Z.B."/>
            <person name="Johannesson K."/>
            <person name="Butlin R.K."/>
            <person name="Leder E.H."/>
        </authorList>
    </citation>
    <scope>NUCLEOTIDE SEQUENCE [LARGE SCALE GENOMIC DNA]</scope>
    <source>
        <strain evidence="9">Snail1</strain>
        <tissue evidence="9">Muscle</tissue>
    </source>
</reference>
<comment type="similarity">
    <text evidence="2">Belongs to the major facilitator superfamily. MFSD6 family.</text>
</comment>
<gene>
    <name evidence="9" type="ORF">V1264_012865</name>
</gene>
<feature type="transmembrane region" description="Helical" evidence="7">
    <location>
        <begin position="55"/>
        <end position="74"/>
    </location>
</feature>
<evidence type="ECO:0000256" key="1">
    <source>
        <dbReference type="ARBA" id="ARBA00004141"/>
    </source>
</evidence>
<evidence type="ECO:0000259" key="8">
    <source>
        <dbReference type="Pfam" id="PF12832"/>
    </source>
</evidence>